<gene>
    <name evidence="2" type="ORF">EKO24_007175</name>
</gene>
<feature type="domain" description="PilZ" evidence="1">
    <location>
        <begin position="47"/>
        <end position="108"/>
    </location>
</feature>
<dbReference type="InterPro" id="IPR009875">
    <property type="entry name" value="PilZ_domain"/>
</dbReference>
<dbReference type="EMBL" id="RYFG02000067">
    <property type="protein sequence ID" value="TRW98515.1"/>
    <property type="molecule type" value="Genomic_DNA"/>
</dbReference>
<evidence type="ECO:0000259" key="1">
    <source>
        <dbReference type="Pfam" id="PF07238"/>
    </source>
</evidence>
<proteinExistence type="predicted"/>
<protein>
    <submittedName>
        <fullName evidence="2">PilZ domain-containing protein</fullName>
    </submittedName>
</protein>
<organism evidence="2 3">
    <name type="scientific">Candidatus Methylobacter oryzae</name>
    <dbReference type="NCBI Taxonomy" id="2497749"/>
    <lineage>
        <taxon>Bacteria</taxon>
        <taxon>Pseudomonadati</taxon>
        <taxon>Pseudomonadota</taxon>
        <taxon>Gammaproteobacteria</taxon>
        <taxon>Methylococcales</taxon>
        <taxon>Methylococcaceae</taxon>
        <taxon>Methylobacter</taxon>
    </lineage>
</organism>
<name>A0ABY3CCA1_9GAMM</name>
<dbReference type="Proteomes" id="UP000733744">
    <property type="component" value="Unassembled WGS sequence"/>
</dbReference>
<dbReference type="RefSeq" id="WP_127030634.1">
    <property type="nucleotide sequence ID" value="NZ_RYFG02000067.1"/>
</dbReference>
<dbReference type="Pfam" id="PF07238">
    <property type="entry name" value="PilZ"/>
    <property type="match status" value="1"/>
</dbReference>
<reference evidence="2 3" key="1">
    <citation type="journal article" date="2019" name="Antonie Van Leeuwenhoek">
        <title>Description of 'Ca. Methylobacter oryzae' KRF1, a novel species from the environmentally important Methylobacter clade 2.</title>
        <authorList>
            <person name="Khatri K."/>
            <person name="Mohite J.A."/>
            <person name="Pandit P.S."/>
            <person name="Bahulikar R."/>
            <person name="Rahalkar M.C."/>
        </authorList>
    </citation>
    <scope>NUCLEOTIDE SEQUENCE [LARGE SCALE GENOMIC DNA]</scope>
    <source>
        <strain evidence="2 3">KRF1</strain>
    </source>
</reference>
<keyword evidence="3" id="KW-1185">Reference proteome</keyword>
<sequence length="115" mass="12829">MSKENRSATRYKVIGNIEFDTGTGITTTKTTTGVSVTKDIEFIYGVGDICNISTGGICFITKTDLELDLMLRCSISIYKKENKRLNLRCEGKIIRLDKLEAGGWNVALSLKTLEW</sequence>
<evidence type="ECO:0000313" key="2">
    <source>
        <dbReference type="EMBL" id="TRW98515.1"/>
    </source>
</evidence>
<accession>A0ABY3CCA1</accession>
<comment type="caution">
    <text evidence="2">The sequence shown here is derived from an EMBL/GenBank/DDBJ whole genome shotgun (WGS) entry which is preliminary data.</text>
</comment>
<evidence type="ECO:0000313" key="3">
    <source>
        <dbReference type="Proteomes" id="UP000733744"/>
    </source>
</evidence>